<dbReference type="Pfam" id="PF01743">
    <property type="entry name" value="PolyA_pol"/>
    <property type="match status" value="1"/>
</dbReference>
<dbReference type="InterPro" id="IPR043519">
    <property type="entry name" value="NT_sf"/>
</dbReference>
<feature type="region of interest" description="Disordered" evidence="3">
    <location>
        <begin position="63"/>
        <end position="106"/>
    </location>
</feature>
<dbReference type="Gene3D" id="3.30.460.10">
    <property type="entry name" value="Beta Polymerase, domain 2"/>
    <property type="match status" value="1"/>
</dbReference>
<dbReference type="InterPro" id="IPR002646">
    <property type="entry name" value="PolA_pol_head_dom"/>
</dbReference>
<accession>A0ABW7BBG8</accession>
<sequence>MDRTGRRVRDVVGTPSLPQQRGDGRTGPILTGDTVEDRPVVGFACTARTLPTARDDQLVLGGEEEAGHPPLRSTDPADQPSLTRTGPHPCEQLEPDRIHRPDDIRPGLAGRFQELLHGPRSLPFTAPLIERLAASGHHSWLSGGAPRDVVTGAGPGGVHDLDLTGTAPAGAFTEAARAVLDLDGLSAEHVQRFNPATLTCAILDPVARTHGPTLDYRGLGLLREATRFPATGSDLLQDSRQRDLTVNTLLYDPLRDLVVDPLGQALDDLGDEPRQGPLRLVPALASTDPLARAEVLLRGLKFLLRWHRRPGEPDDEPLRAWARALPADLLDRIDARGPDTWHHLAALWEQCVPDPTAPAVAEAVQRLGTVASRLHARLLTEAA</sequence>
<dbReference type="SUPFAM" id="SSF81301">
    <property type="entry name" value="Nucleotidyltransferase"/>
    <property type="match status" value="1"/>
</dbReference>
<evidence type="ECO:0000256" key="1">
    <source>
        <dbReference type="ARBA" id="ARBA00022679"/>
    </source>
</evidence>
<reference evidence="5 6" key="1">
    <citation type="submission" date="2024-10" db="EMBL/GenBank/DDBJ databases">
        <title>The Natural Products Discovery Center: Release of the First 8490 Sequenced Strains for Exploring Actinobacteria Biosynthetic Diversity.</title>
        <authorList>
            <person name="Kalkreuter E."/>
            <person name="Kautsar S.A."/>
            <person name="Yang D."/>
            <person name="Bader C.D."/>
            <person name="Teijaro C.N."/>
            <person name="Fluegel L."/>
            <person name="Davis C.M."/>
            <person name="Simpson J.R."/>
            <person name="Lauterbach L."/>
            <person name="Steele A.D."/>
            <person name="Gui C."/>
            <person name="Meng S."/>
            <person name="Li G."/>
            <person name="Viehrig K."/>
            <person name="Ye F."/>
            <person name="Su P."/>
            <person name="Kiefer A.F."/>
            <person name="Nichols A."/>
            <person name="Cepeda A.J."/>
            <person name="Yan W."/>
            <person name="Fan B."/>
            <person name="Jiang Y."/>
            <person name="Adhikari A."/>
            <person name="Zheng C.-J."/>
            <person name="Schuster L."/>
            <person name="Cowan T.M."/>
            <person name="Smanski M.J."/>
            <person name="Chevrette M.G."/>
            <person name="De Carvalho L.P.S."/>
            <person name="Shen B."/>
        </authorList>
    </citation>
    <scope>NUCLEOTIDE SEQUENCE [LARGE SCALE GENOMIC DNA]</scope>
    <source>
        <strain evidence="5 6">NPDC048320</strain>
    </source>
</reference>
<evidence type="ECO:0000256" key="3">
    <source>
        <dbReference type="SAM" id="MobiDB-lite"/>
    </source>
</evidence>
<feature type="domain" description="Poly A polymerase head" evidence="4">
    <location>
        <begin position="140"/>
        <end position="269"/>
    </location>
</feature>
<organism evidence="5 6">
    <name type="scientific">Streptomyces cinerochromogenes</name>
    <dbReference type="NCBI Taxonomy" id="66422"/>
    <lineage>
        <taxon>Bacteria</taxon>
        <taxon>Bacillati</taxon>
        <taxon>Actinomycetota</taxon>
        <taxon>Actinomycetes</taxon>
        <taxon>Kitasatosporales</taxon>
        <taxon>Streptomycetaceae</taxon>
        <taxon>Streptomyces</taxon>
    </lineage>
</organism>
<evidence type="ECO:0000313" key="6">
    <source>
        <dbReference type="Proteomes" id="UP001604267"/>
    </source>
</evidence>
<dbReference type="Proteomes" id="UP001604267">
    <property type="component" value="Unassembled WGS sequence"/>
</dbReference>
<evidence type="ECO:0000256" key="2">
    <source>
        <dbReference type="RuleBase" id="RU003953"/>
    </source>
</evidence>
<feature type="compositionally biased region" description="Basic and acidic residues" evidence="3">
    <location>
        <begin position="1"/>
        <end position="10"/>
    </location>
</feature>
<dbReference type="RefSeq" id="WP_392819109.1">
    <property type="nucleotide sequence ID" value="NZ_JBICYV010000010.1"/>
</dbReference>
<protein>
    <recommendedName>
        <fullName evidence="4">Poly A polymerase head domain-containing protein</fullName>
    </recommendedName>
</protein>
<comment type="caution">
    <text evidence="5">The sequence shown here is derived from an EMBL/GenBank/DDBJ whole genome shotgun (WGS) entry which is preliminary data.</text>
</comment>
<keyword evidence="6" id="KW-1185">Reference proteome</keyword>
<keyword evidence="2" id="KW-0694">RNA-binding</keyword>
<feature type="region of interest" description="Disordered" evidence="3">
    <location>
        <begin position="1"/>
        <end position="34"/>
    </location>
</feature>
<evidence type="ECO:0000313" key="5">
    <source>
        <dbReference type="EMBL" id="MFG3013011.1"/>
    </source>
</evidence>
<name>A0ABW7BBG8_9ACTN</name>
<proteinExistence type="inferred from homology"/>
<keyword evidence="1 2" id="KW-0808">Transferase</keyword>
<comment type="similarity">
    <text evidence="2">Belongs to the tRNA nucleotidyltransferase/poly(A) polymerase family.</text>
</comment>
<evidence type="ECO:0000259" key="4">
    <source>
        <dbReference type="Pfam" id="PF01743"/>
    </source>
</evidence>
<feature type="compositionally biased region" description="Basic and acidic residues" evidence="3">
    <location>
        <begin position="94"/>
        <end position="105"/>
    </location>
</feature>
<dbReference type="EMBL" id="JBICYV010000010">
    <property type="protein sequence ID" value="MFG3013011.1"/>
    <property type="molecule type" value="Genomic_DNA"/>
</dbReference>
<gene>
    <name evidence="5" type="ORF">ACGFZB_21590</name>
</gene>